<evidence type="ECO:0000256" key="5">
    <source>
        <dbReference type="RuleBase" id="RU003651"/>
    </source>
</evidence>
<dbReference type="PROSITE" id="PS00674">
    <property type="entry name" value="AAA"/>
    <property type="match status" value="1"/>
</dbReference>
<evidence type="ECO:0000256" key="3">
    <source>
        <dbReference type="ARBA" id="ARBA00022840"/>
    </source>
</evidence>
<accession>A0A0E0MNB7</accession>
<reference evidence="7" key="2">
    <citation type="submission" date="2018-05" db="EMBL/GenBank/DDBJ databases">
        <title>OpunRS2 (Oryza punctata Reference Sequence Version 2).</title>
        <authorList>
            <person name="Zhang J."/>
            <person name="Kudrna D."/>
            <person name="Lee S."/>
            <person name="Talag J."/>
            <person name="Welchert J."/>
            <person name="Wing R.A."/>
        </authorList>
    </citation>
    <scope>NUCLEOTIDE SEQUENCE [LARGE SCALE GENOMIC DNA]</scope>
</reference>
<keyword evidence="8" id="KW-1185">Reference proteome</keyword>
<protein>
    <recommendedName>
        <fullName evidence="6">AAA+ ATPase domain-containing protein</fullName>
    </recommendedName>
</protein>
<dbReference type="HOGENOM" id="CLU_000688_21_14_1"/>
<dbReference type="InterPro" id="IPR027417">
    <property type="entry name" value="P-loop_NTPase"/>
</dbReference>
<dbReference type="InterPro" id="IPR003959">
    <property type="entry name" value="ATPase_AAA_core"/>
</dbReference>
<keyword evidence="4" id="KW-0496">Mitochondrion</keyword>
<dbReference type="InterPro" id="IPR003593">
    <property type="entry name" value="AAA+_ATPase"/>
</dbReference>
<comment type="similarity">
    <text evidence="5">Belongs to the AAA ATPase family.</text>
</comment>
<dbReference type="STRING" id="4537.A0A0E0MNB7"/>
<dbReference type="SUPFAM" id="SSF52540">
    <property type="entry name" value="P-loop containing nucleoside triphosphate hydrolases"/>
    <property type="match status" value="1"/>
</dbReference>
<dbReference type="EnsemblPlants" id="OPUNC12G13560.1">
    <property type="protein sequence ID" value="OPUNC12G13560.1"/>
    <property type="gene ID" value="OPUNC12G13560"/>
</dbReference>
<proteinExistence type="inferred from homology"/>
<keyword evidence="2 5" id="KW-0547">Nucleotide-binding</keyword>
<dbReference type="GO" id="GO:0005741">
    <property type="term" value="C:mitochondrial outer membrane"/>
    <property type="evidence" value="ECO:0007669"/>
    <property type="project" value="TreeGrafter"/>
</dbReference>
<keyword evidence="3 5" id="KW-0067">ATP-binding</keyword>
<dbReference type="PANTHER" id="PTHR45644:SF73">
    <property type="entry name" value="AAA-TYPE ATPASE FAMILY PROTEIN"/>
    <property type="match status" value="1"/>
</dbReference>
<dbReference type="AlphaFoldDB" id="A0A0E0MNB7"/>
<dbReference type="InterPro" id="IPR003960">
    <property type="entry name" value="ATPase_AAA_CS"/>
</dbReference>
<dbReference type="Gene3D" id="3.40.50.300">
    <property type="entry name" value="P-loop containing nucleotide triphosphate hydrolases"/>
    <property type="match status" value="2"/>
</dbReference>
<evidence type="ECO:0000256" key="2">
    <source>
        <dbReference type="ARBA" id="ARBA00022741"/>
    </source>
</evidence>
<dbReference type="InterPro" id="IPR051701">
    <property type="entry name" value="Mito_OM_Translocase_MSP1"/>
</dbReference>
<dbReference type="GO" id="GO:0005524">
    <property type="term" value="F:ATP binding"/>
    <property type="evidence" value="ECO:0007669"/>
    <property type="project" value="UniProtKB-KW"/>
</dbReference>
<evidence type="ECO:0000313" key="7">
    <source>
        <dbReference type="EnsemblPlants" id="OPUNC12G13560.1"/>
    </source>
</evidence>
<dbReference type="PANTHER" id="PTHR45644">
    <property type="entry name" value="AAA ATPASE, PUTATIVE (AFU_ORTHOLOGUE AFUA_2G12920)-RELATED-RELATED"/>
    <property type="match status" value="1"/>
</dbReference>
<dbReference type="Gramene" id="OPUNC12G13560.1">
    <property type="protein sequence ID" value="OPUNC12G13560.1"/>
    <property type="gene ID" value="OPUNC12G13560"/>
</dbReference>
<sequence length="291" mass="32465">MLINFDKAQISSWKQHLERDAETLKAKTNILKIHKNVVIKDKFEKDILSNVIPPNDIGVHFEDIGALENVKVTLKKLVMVPLQRPELFCKGRLTKPVKGVLLFGPAGTGKTLLAKAIATEAGANFINISISSVASKWFGDGEKYVKAIFSLANQERVSVLGATNRPYDLDEAVIRRFSCRVMVDLPDALNRERILSVILSEEKLAPDVDLKTLANMTDGYSGSYLMDRNLTRAEGRPQPPECGTVDIRPLTMDDFKSALQKASASVSPDSRNMRELHQWNDLYGEEYGSYL</sequence>
<dbReference type="eggNOG" id="KOG0737">
    <property type="taxonomic scope" value="Eukaryota"/>
</dbReference>
<dbReference type="GO" id="GO:0016887">
    <property type="term" value="F:ATP hydrolysis activity"/>
    <property type="evidence" value="ECO:0007669"/>
    <property type="project" value="InterPro"/>
</dbReference>
<evidence type="ECO:0000256" key="4">
    <source>
        <dbReference type="ARBA" id="ARBA00023128"/>
    </source>
</evidence>
<feature type="domain" description="AAA+ ATPase" evidence="6">
    <location>
        <begin position="96"/>
        <end position="187"/>
    </location>
</feature>
<organism evidence="7">
    <name type="scientific">Oryza punctata</name>
    <name type="common">Red rice</name>
    <dbReference type="NCBI Taxonomy" id="4537"/>
    <lineage>
        <taxon>Eukaryota</taxon>
        <taxon>Viridiplantae</taxon>
        <taxon>Streptophyta</taxon>
        <taxon>Embryophyta</taxon>
        <taxon>Tracheophyta</taxon>
        <taxon>Spermatophyta</taxon>
        <taxon>Magnoliopsida</taxon>
        <taxon>Liliopsida</taxon>
        <taxon>Poales</taxon>
        <taxon>Poaceae</taxon>
        <taxon>BOP clade</taxon>
        <taxon>Oryzoideae</taxon>
        <taxon>Oryzeae</taxon>
        <taxon>Oryzinae</taxon>
        <taxon>Oryza</taxon>
    </lineage>
</organism>
<dbReference type="Pfam" id="PF00004">
    <property type="entry name" value="AAA"/>
    <property type="match status" value="1"/>
</dbReference>
<dbReference type="SMART" id="SM00382">
    <property type="entry name" value="AAA"/>
    <property type="match status" value="1"/>
</dbReference>
<evidence type="ECO:0000259" key="6">
    <source>
        <dbReference type="SMART" id="SM00382"/>
    </source>
</evidence>
<evidence type="ECO:0000313" key="8">
    <source>
        <dbReference type="Proteomes" id="UP000026962"/>
    </source>
</evidence>
<evidence type="ECO:0000256" key="1">
    <source>
        <dbReference type="ARBA" id="ARBA00004173"/>
    </source>
</evidence>
<reference evidence="7" key="1">
    <citation type="submission" date="2015-04" db="UniProtKB">
        <authorList>
            <consortium name="EnsemblPlants"/>
        </authorList>
    </citation>
    <scope>IDENTIFICATION</scope>
</reference>
<name>A0A0E0MNB7_ORYPU</name>
<comment type="subcellular location">
    <subcellularLocation>
        <location evidence="1">Mitochondrion</location>
    </subcellularLocation>
</comment>
<dbReference type="Gene3D" id="1.10.8.60">
    <property type="match status" value="1"/>
</dbReference>
<dbReference type="Proteomes" id="UP000026962">
    <property type="component" value="Chromosome 12"/>
</dbReference>
<dbReference type="OMA" id="KFCIRRI"/>